<feature type="chain" id="PRO_5047280313" evidence="2">
    <location>
        <begin position="16"/>
        <end position="184"/>
    </location>
</feature>
<keyword evidence="1" id="KW-0472">Membrane</keyword>
<feature type="signal peptide" evidence="2">
    <location>
        <begin position="1"/>
        <end position="15"/>
    </location>
</feature>
<name>A0ABN7RLP7_OIKDI</name>
<reference evidence="3 4" key="1">
    <citation type="submission" date="2021-04" db="EMBL/GenBank/DDBJ databases">
        <authorList>
            <person name="Bliznina A."/>
        </authorList>
    </citation>
    <scope>NUCLEOTIDE SEQUENCE [LARGE SCALE GENOMIC DNA]</scope>
</reference>
<protein>
    <submittedName>
        <fullName evidence="3">Oidioi.mRNA.OKI2018_I69.PAR.g8911.t1.cds</fullName>
    </submittedName>
</protein>
<keyword evidence="1" id="KW-1133">Transmembrane helix</keyword>
<evidence type="ECO:0000256" key="2">
    <source>
        <dbReference type="SAM" id="SignalP"/>
    </source>
</evidence>
<evidence type="ECO:0000256" key="1">
    <source>
        <dbReference type="SAM" id="Phobius"/>
    </source>
</evidence>
<evidence type="ECO:0000313" key="3">
    <source>
        <dbReference type="EMBL" id="CAG5078138.1"/>
    </source>
</evidence>
<feature type="transmembrane region" description="Helical" evidence="1">
    <location>
        <begin position="78"/>
        <end position="104"/>
    </location>
</feature>
<keyword evidence="2" id="KW-0732">Signal</keyword>
<gene>
    <name evidence="3" type="ORF">OKIOD_LOCUS469</name>
</gene>
<dbReference type="Proteomes" id="UP001158576">
    <property type="component" value="Chromosome PAR"/>
</dbReference>
<dbReference type="EMBL" id="OU015568">
    <property type="protein sequence ID" value="CAG5078138.1"/>
    <property type="molecule type" value="Genomic_DNA"/>
</dbReference>
<accession>A0ABN7RLP7</accession>
<keyword evidence="4" id="KW-1185">Reference proteome</keyword>
<sequence>MQLFLSLCFFALASGQTDFCHPRRCEVCKFIMMANWEISVFQDKGKYMKNCKKIASCCAKKSQFGRMEMENQGSNINYLAVGIFGSLFGFAVAGAAVLMVKYLIDKHRDNSNFNQMRRQSRARSISTDALEKRRLTLTLSNASAPQLTRTLSGDSCGYLTPFQGIDTSRRGSARRQSSLSFIRE</sequence>
<evidence type="ECO:0000313" key="4">
    <source>
        <dbReference type="Proteomes" id="UP001158576"/>
    </source>
</evidence>
<proteinExistence type="predicted"/>
<keyword evidence="1" id="KW-0812">Transmembrane</keyword>
<organism evidence="3 4">
    <name type="scientific">Oikopleura dioica</name>
    <name type="common">Tunicate</name>
    <dbReference type="NCBI Taxonomy" id="34765"/>
    <lineage>
        <taxon>Eukaryota</taxon>
        <taxon>Metazoa</taxon>
        <taxon>Chordata</taxon>
        <taxon>Tunicata</taxon>
        <taxon>Appendicularia</taxon>
        <taxon>Copelata</taxon>
        <taxon>Oikopleuridae</taxon>
        <taxon>Oikopleura</taxon>
    </lineage>
</organism>